<dbReference type="Gene3D" id="3.40.50.880">
    <property type="match status" value="1"/>
</dbReference>
<dbReference type="InterPro" id="IPR029062">
    <property type="entry name" value="Class_I_gatase-like"/>
</dbReference>
<dbReference type="Proteomes" id="UP001549055">
    <property type="component" value="Unassembled WGS sequence"/>
</dbReference>
<dbReference type="InterPro" id="IPR044668">
    <property type="entry name" value="PuuD-like"/>
</dbReference>
<dbReference type="PANTHER" id="PTHR43235">
    <property type="entry name" value="GLUTAMINE AMIDOTRANSFERASE PB2B2.05-RELATED"/>
    <property type="match status" value="1"/>
</dbReference>
<name>A0ABV2JN80_9STRE</name>
<accession>A0ABV2JN80</accession>
<evidence type="ECO:0000313" key="1">
    <source>
        <dbReference type="EMBL" id="MET3644338.1"/>
    </source>
</evidence>
<dbReference type="EMBL" id="JBEPMK010000003">
    <property type="protein sequence ID" value="MET3644338.1"/>
    <property type="molecule type" value="Genomic_DNA"/>
</dbReference>
<proteinExistence type="predicted"/>
<gene>
    <name evidence="1" type="ORF">ABID27_000962</name>
</gene>
<organism evidence="1 2">
    <name type="scientific">Streptococcus gallinaceus</name>
    <dbReference type="NCBI Taxonomy" id="165758"/>
    <lineage>
        <taxon>Bacteria</taxon>
        <taxon>Bacillati</taxon>
        <taxon>Bacillota</taxon>
        <taxon>Bacilli</taxon>
        <taxon>Lactobacillales</taxon>
        <taxon>Streptococcaceae</taxon>
        <taxon>Streptococcus</taxon>
    </lineage>
</organism>
<dbReference type="RefSeq" id="WP_354280619.1">
    <property type="nucleotide sequence ID" value="NZ_JBEPMK010000003.1"/>
</dbReference>
<keyword evidence="1" id="KW-0315">Glutamine amidotransferase</keyword>
<dbReference type="InterPro" id="IPR011697">
    <property type="entry name" value="Peptidase_C26"/>
</dbReference>
<evidence type="ECO:0000313" key="2">
    <source>
        <dbReference type="Proteomes" id="UP001549055"/>
    </source>
</evidence>
<keyword evidence="2" id="KW-1185">Reference proteome</keyword>
<protein>
    <submittedName>
        <fullName evidence="1">Glutamine amidotransferase</fullName>
    </submittedName>
</protein>
<dbReference type="CDD" id="cd01745">
    <property type="entry name" value="GATase1_2"/>
    <property type="match status" value="1"/>
</dbReference>
<reference evidence="1 2" key="1">
    <citation type="submission" date="2024-06" db="EMBL/GenBank/DDBJ databases">
        <title>Genomic Encyclopedia of Type Strains, Phase IV (KMG-IV): sequencing the most valuable type-strain genomes for metagenomic binning, comparative biology and taxonomic classification.</title>
        <authorList>
            <person name="Goeker M."/>
        </authorList>
    </citation>
    <scope>NUCLEOTIDE SEQUENCE [LARGE SCALE GENOMIC DNA]</scope>
    <source>
        <strain evidence="1 2">DSM 15349</strain>
    </source>
</reference>
<sequence length="234" mass="26222">MIQQIQHIIGITGNQFFDQTDTVSPRMSYAATGFPEAVRQAGGLPIIMPIADPAYAASYISMIDKLILTGGQNVLPQFYQEEQTIVSDDYLLERDLFELALIKEARLQGKPILAICRGLQLFNVAMGGTLHQDIPQHWQESLAHVPHHSIDIAEDSLFAKFFGKSTFINSFHHQSIKDLASNLKVVATSSQDGIIEAVETTDSSRFLGVQWHPELLWKSSPQNQALFDYFVQEF</sequence>
<dbReference type="PANTHER" id="PTHR43235:SF1">
    <property type="entry name" value="GLUTAMINE AMIDOTRANSFERASE PB2B2.05-RELATED"/>
    <property type="match status" value="1"/>
</dbReference>
<dbReference type="PROSITE" id="PS51273">
    <property type="entry name" value="GATASE_TYPE_1"/>
    <property type="match status" value="1"/>
</dbReference>
<dbReference type="SUPFAM" id="SSF52317">
    <property type="entry name" value="Class I glutamine amidotransferase-like"/>
    <property type="match status" value="1"/>
</dbReference>
<comment type="caution">
    <text evidence="1">The sequence shown here is derived from an EMBL/GenBank/DDBJ whole genome shotgun (WGS) entry which is preliminary data.</text>
</comment>
<dbReference type="Pfam" id="PF07722">
    <property type="entry name" value="Peptidase_C26"/>
    <property type="match status" value="1"/>
</dbReference>